<dbReference type="VEuPathDB" id="TriTrypDB:BSAL_47610"/>
<evidence type="ECO:0000313" key="4">
    <source>
        <dbReference type="EMBL" id="CUG94323.1"/>
    </source>
</evidence>
<dbReference type="SUPFAM" id="SSF48179">
    <property type="entry name" value="6-phosphogluconate dehydrogenase C-terminal domain-like"/>
    <property type="match status" value="1"/>
</dbReference>
<evidence type="ECO:0000313" key="5">
    <source>
        <dbReference type="Proteomes" id="UP000051952"/>
    </source>
</evidence>
<dbReference type="PANTHER" id="PTHR43060:SF14">
    <property type="entry name" value="DEHYDROGENASE-LIKE PROTEIN"/>
    <property type="match status" value="1"/>
</dbReference>
<dbReference type="OMA" id="TCAMRIH"/>
<proteinExistence type="predicted"/>
<protein>
    <submittedName>
        <fullName evidence="4">6-phosphogluconate dehydrogenase-like, putative</fullName>
    </submittedName>
</protein>
<dbReference type="OrthoDB" id="435038at2759"/>
<feature type="domain" description="3-hydroxyisobutyrate dehydrogenase-like NAD-binding" evidence="3">
    <location>
        <begin position="183"/>
        <end position="269"/>
    </location>
</feature>
<dbReference type="GO" id="GO:0051287">
    <property type="term" value="F:NAD binding"/>
    <property type="evidence" value="ECO:0007669"/>
    <property type="project" value="InterPro"/>
</dbReference>
<dbReference type="AlphaFoldDB" id="A0A0S4JYX1"/>
<dbReference type="GO" id="GO:0050661">
    <property type="term" value="F:NADP binding"/>
    <property type="evidence" value="ECO:0007669"/>
    <property type="project" value="InterPro"/>
</dbReference>
<reference evidence="5" key="1">
    <citation type="submission" date="2015-09" db="EMBL/GenBank/DDBJ databases">
        <authorList>
            <consortium name="Pathogen Informatics"/>
        </authorList>
    </citation>
    <scope>NUCLEOTIDE SEQUENCE [LARGE SCALE GENOMIC DNA]</scope>
    <source>
        <strain evidence="5">Lake Konstanz</strain>
    </source>
</reference>
<dbReference type="EMBL" id="CYKH01002234">
    <property type="protein sequence ID" value="CUG94323.1"/>
    <property type="molecule type" value="Genomic_DNA"/>
</dbReference>
<evidence type="ECO:0000256" key="1">
    <source>
        <dbReference type="SAM" id="MobiDB-lite"/>
    </source>
</evidence>
<gene>
    <name evidence="4" type="ORF">BSAL_47610</name>
</gene>
<dbReference type="Gene3D" id="1.10.1040.10">
    <property type="entry name" value="N-(1-d-carboxylethyl)-l-norvaline Dehydrogenase, domain 2"/>
    <property type="match status" value="1"/>
</dbReference>
<feature type="domain" description="6-phosphogluconate dehydrogenase NADP-binding" evidence="2">
    <location>
        <begin position="9"/>
        <end position="180"/>
    </location>
</feature>
<dbReference type="Proteomes" id="UP000051952">
    <property type="component" value="Unassembled WGS sequence"/>
</dbReference>
<dbReference type="InterPro" id="IPR008927">
    <property type="entry name" value="6-PGluconate_DH-like_C_sf"/>
</dbReference>
<dbReference type="InterPro" id="IPR036291">
    <property type="entry name" value="NAD(P)-bd_dom_sf"/>
</dbReference>
<evidence type="ECO:0000259" key="3">
    <source>
        <dbReference type="Pfam" id="PF14833"/>
    </source>
</evidence>
<accession>A0A0S4JYX1</accession>
<evidence type="ECO:0000259" key="2">
    <source>
        <dbReference type="Pfam" id="PF03446"/>
    </source>
</evidence>
<organism evidence="4 5">
    <name type="scientific">Bodo saltans</name>
    <name type="common">Flagellated protozoan</name>
    <dbReference type="NCBI Taxonomy" id="75058"/>
    <lineage>
        <taxon>Eukaryota</taxon>
        <taxon>Discoba</taxon>
        <taxon>Euglenozoa</taxon>
        <taxon>Kinetoplastea</taxon>
        <taxon>Metakinetoplastina</taxon>
        <taxon>Eubodonida</taxon>
        <taxon>Bodonidae</taxon>
        <taxon>Bodo</taxon>
    </lineage>
</organism>
<name>A0A0S4JYX1_BODSA</name>
<dbReference type="InterPro" id="IPR006115">
    <property type="entry name" value="6PGDH_NADP-bd"/>
</dbReference>
<keyword evidence="5" id="KW-1185">Reference proteome</keyword>
<feature type="region of interest" description="Disordered" evidence="1">
    <location>
        <begin position="348"/>
        <end position="376"/>
    </location>
</feature>
<dbReference type="InterPro" id="IPR013328">
    <property type="entry name" value="6PGD_dom2"/>
</dbReference>
<sequence length="376" mass="40481">MSAVKRSLNVGVVGMGKMGVSITRNLAFKARSAMYLQLHSRTLSKARKVSEDMGVDGATCAMRLHDKYSTMTKWCDIVLLTLRNVDASRHVLLEHPDAMLRHARKGQIIVDHTTVDAETSRECAFEAKKRGALFLDVPMSGSPKVAFNGQLTLMAGGDSEAFQRCLALFRMYADNIHHMGDSGSGSAAKAISQMLVAVHNTAAAEAMKMANVLGVEDYQKLVQVLDSSWGSSTMLRRNAPTMQDLIRNPERVPPSSSASVEALLDDLSLLSPPAYEDGMAAARGSTVNIEDYPLLANSVRVLEAAANGGVGASDMSSVIHFLEAARASTPSTSRRHNDAPAAAAALLTQSEHRAPQVVDELPPVSSRPEDNDVEFY</sequence>
<dbReference type="InterPro" id="IPR029154">
    <property type="entry name" value="HIBADH-like_NADP-bd"/>
</dbReference>
<dbReference type="Pfam" id="PF03446">
    <property type="entry name" value="NAD_binding_2"/>
    <property type="match status" value="1"/>
</dbReference>
<dbReference type="Gene3D" id="3.40.50.720">
    <property type="entry name" value="NAD(P)-binding Rossmann-like Domain"/>
    <property type="match status" value="1"/>
</dbReference>
<dbReference type="Pfam" id="PF14833">
    <property type="entry name" value="NAD_binding_11"/>
    <property type="match status" value="1"/>
</dbReference>
<dbReference type="SUPFAM" id="SSF51735">
    <property type="entry name" value="NAD(P)-binding Rossmann-fold domains"/>
    <property type="match status" value="1"/>
</dbReference>
<dbReference type="PANTHER" id="PTHR43060">
    <property type="entry name" value="3-HYDROXYISOBUTYRATE DEHYDROGENASE-LIKE 1, MITOCHONDRIAL-RELATED"/>
    <property type="match status" value="1"/>
</dbReference>